<feature type="transmembrane region" description="Helical" evidence="1">
    <location>
        <begin position="82"/>
        <end position="102"/>
    </location>
</feature>
<evidence type="ECO:0000313" key="2">
    <source>
        <dbReference type="EMBL" id="GAA4268228.1"/>
    </source>
</evidence>
<protein>
    <recommendedName>
        <fullName evidence="4">DUF1761 domain-containing protein</fullName>
    </recommendedName>
</protein>
<keyword evidence="3" id="KW-1185">Reference proteome</keyword>
<dbReference type="RefSeq" id="WP_139001801.1">
    <property type="nucleotide sequence ID" value="NZ_BAABAV010000001.1"/>
</dbReference>
<evidence type="ECO:0008006" key="4">
    <source>
        <dbReference type="Google" id="ProtNLM"/>
    </source>
</evidence>
<sequence>MENLNFLAILTCAILNLVLGGLWYSPLLFQKSWLSEINIKANDYIVNPIKTYSFAFIFALIISFGMASFLAGGKSNWQEGMFAGFMSGLTLASMIFSIIALFELRSWKYILIHCLFITTYFTLIGAILGGWR</sequence>
<dbReference type="Proteomes" id="UP001500027">
    <property type="component" value="Unassembled WGS sequence"/>
</dbReference>
<organism evidence="2 3">
    <name type="scientific">Hyunsoonleella aestuarii</name>
    <dbReference type="NCBI Taxonomy" id="912802"/>
    <lineage>
        <taxon>Bacteria</taxon>
        <taxon>Pseudomonadati</taxon>
        <taxon>Bacteroidota</taxon>
        <taxon>Flavobacteriia</taxon>
        <taxon>Flavobacteriales</taxon>
        <taxon>Flavobacteriaceae</taxon>
    </lineage>
</organism>
<feature type="transmembrane region" description="Helical" evidence="1">
    <location>
        <begin position="49"/>
        <end position="70"/>
    </location>
</feature>
<evidence type="ECO:0000256" key="1">
    <source>
        <dbReference type="SAM" id="Phobius"/>
    </source>
</evidence>
<evidence type="ECO:0000313" key="3">
    <source>
        <dbReference type="Proteomes" id="UP001500027"/>
    </source>
</evidence>
<dbReference type="EMBL" id="BAABAV010000001">
    <property type="protein sequence ID" value="GAA4268228.1"/>
    <property type="molecule type" value="Genomic_DNA"/>
</dbReference>
<feature type="transmembrane region" description="Helical" evidence="1">
    <location>
        <begin position="6"/>
        <end position="29"/>
    </location>
</feature>
<name>A0ABP8E7N7_9FLAO</name>
<keyword evidence="1" id="KW-0472">Membrane</keyword>
<feature type="transmembrane region" description="Helical" evidence="1">
    <location>
        <begin position="109"/>
        <end position="131"/>
    </location>
</feature>
<reference evidence="3" key="1">
    <citation type="journal article" date="2019" name="Int. J. Syst. Evol. Microbiol.">
        <title>The Global Catalogue of Microorganisms (GCM) 10K type strain sequencing project: providing services to taxonomists for standard genome sequencing and annotation.</title>
        <authorList>
            <consortium name="The Broad Institute Genomics Platform"/>
            <consortium name="The Broad Institute Genome Sequencing Center for Infectious Disease"/>
            <person name="Wu L."/>
            <person name="Ma J."/>
        </authorList>
    </citation>
    <scope>NUCLEOTIDE SEQUENCE [LARGE SCALE GENOMIC DNA]</scope>
    <source>
        <strain evidence="3">JCM 17452</strain>
    </source>
</reference>
<keyword evidence="1" id="KW-1133">Transmembrane helix</keyword>
<accession>A0ABP8E7N7</accession>
<keyword evidence="1" id="KW-0812">Transmembrane</keyword>
<proteinExistence type="predicted"/>
<comment type="caution">
    <text evidence="2">The sequence shown here is derived from an EMBL/GenBank/DDBJ whole genome shotgun (WGS) entry which is preliminary data.</text>
</comment>
<dbReference type="Pfam" id="PF08570">
    <property type="entry name" value="DUF1761"/>
    <property type="match status" value="1"/>
</dbReference>
<gene>
    <name evidence="2" type="ORF">GCM10022257_03290</name>
</gene>
<dbReference type="InterPro" id="IPR013879">
    <property type="entry name" value="DUF1761"/>
</dbReference>